<name>A0A5A7MNY5_9PROT</name>
<accession>A0A5A7MNY5</accession>
<organism evidence="3 4">
    <name type="scientific">Iodidimonas gelatinilytica</name>
    <dbReference type="NCBI Taxonomy" id="1236966"/>
    <lineage>
        <taxon>Bacteria</taxon>
        <taxon>Pseudomonadati</taxon>
        <taxon>Pseudomonadota</taxon>
        <taxon>Alphaproteobacteria</taxon>
        <taxon>Iodidimonadales</taxon>
        <taxon>Iodidimonadaceae</taxon>
        <taxon>Iodidimonas</taxon>
    </lineage>
</organism>
<evidence type="ECO:0000313" key="3">
    <source>
        <dbReference type="EMBL" id="GEQ96863.1"/>
    </source>
</evidence>
<evidence type="ECO:0000256" key="1">
    <source>
        <dbReference type="SAM" id="MobiDB-lite"/>
    </source>
</evidence>
<feature type="region of interest" description="Disordered" evidence="1">
    <location>
        <begin position="1043"/>
        <end position="1084"/>
    </location>
</feature>
<dbReference type="RefSeq" id="WP_210431188.1">
    <property type="nucleotide sequence ID" value="NZ_BKCL01000001.1"/>
</dbReference>
<dbReference type="InterPro" id="IPR025263">
    <property type="entry name" value="YhdP_central"/>
</dbReference>
<dbReference type="Pfam" id="PF13116">
    <property type="entry name" value="YhdP"/>
    <property type="match status" value="1"/>
</dbReference>
<gene>
    <name evidence="3" type="ORF">JCM17844_05000</name>
</gene>
<comment type="caution">
    <text evidence="3">The sequence shown here is derived from an EMBL/GenBank/DDBJ whole genome shotgun (WGS) entry which is preliminary data.</text>
</comment>
<dbReference type="AlphaFoldDB" id="A0A5A7MNY5"/>
<protein>
    <recommendedName>
        <fullName evidence="2">YhdP central domain-containing protein</fullName>
    </recommendedName>
</protein>
<evidence type="ECO:0000313" key="4">
    <source>
        <dbReference type="Proteomes" id="UP000322084"/>
    </source>
</evidence>
<evidence type="ECO:0000259" key="2">
    <source>
        <dbReference type="Pfam" id="PF13116"/>
    </source>
</evidence>
<dbReference type="Proteomes" id="UP000322084">
    <property type="component" value="Unassembled WGS sequence"/>
</dbReference>
<sequence>MRRWLKRCAYLICIVAALMVLATGLLLARLAMKPLSLELFAGSLSQYTDDLMPGIGFDFAKISLYWDRSTNRLEIVLNDVALDMDGAADKTGLKEEFKGNGARLPRVYLVLQAKALLKRQVRLTQIVITRPDVRVRWSAKAIEALLEGPSGNSTLDLELDAPGLLTEIINALLAPDALASTFSTLDHVAVDGAHVTLVEDASGTTWLMPETQLQFRRAQAQALHVSGRGTLMTQGDSQAGQLDFDATVFGQKGRRQLDVKLSDLRLPLLVDGLDILPVLAGIDMPLDGDMRIDLSAKPDRSLVFLLDAHAKKGQVTLAPWYPDPRPFDEISTSVLFDSTQRALEITGLSARFADTEMFVSGTIIPQQDRLSFIALKGGFSALGVDDLSHYWPRTVSNGGREWIERNLESGRISNGELTFLHDEEAHADEKDGLQLDFQFDQLVAHVLRPMPPILGAKGRGHLTDRGLTLHIEGGEADGLPVAGSQVVLSGFGKSEPTAADIQLKMSGALPQILRLIDYEPLGYTTAFGLDPDSLSGRGDLVAYLAFPLVKSLSLNDVGIAIDATVNDLMLPDIFAATPLTEGQLALKIDREGLQASGTGTLGPASLHIDWDERFSPPPGDLSSRFDISTVLTPESLKALLFDPDPYLEGPVPASIQLLGRGPDIQRGHIDLALDKARLSLALMDWEKLPDNKATMGFDLDLSQDGKVLINQMKIQAANDHLFGAMQFDEEGVFQSARFDEIVLGENRLSADLKAQNGGFDARIKGPVFDLRPALSTLGEKLEASGAPAMDGRPSIVFTADFESVLSLSDITFSNVRIDARHTGMNWAKFHLDAELGADDAVKLRLDSAGEGKERSFGLEAQNAGHVLAGMGLFDNAEGGAFTLDATLTAAGTPLAATGRADLRDFRIVRGETSDVTIEEGAASQLDQYIGKNGLLFNQMRVPFTLSNGIVDIEGARASGPSLGLTLEGQIDEKLERVNMNGIIVPAYRLNALLGNIPLLGGLFTGGKGGGMFALSYRIKGKVADPTISVNALTAIIPGILRKPFEGSKGTLDKVEPDEEEPSPEPDSESDEGLDADSKEPPLFH</sequence>
<feature type="compositionally biased region" description="Basic and acidic residues" evidence="1">
    <location>
        <begin position="1075"/>
        <end position="1084"/>
    </location>
</feature>
<dbReference type="EMBL" id="BKCL01000001">
    <property type="protein sequence ID" value="GEQ96863.1"/>
    <property type="molecule type" value="Genomic_DNA"/>
</dbReference>
<reference evidence="3 4" key="1">
    <citation type="submission" date="2019-09" db="EMBL/GenBank/DDBJ databases">
        <title>NBRP : Genome information of microbial organism related human and environment.</title>
        <authorList>
            <person name="Hattori M."/>
            <person name="Oshima K."/>
            <person name="Inaba H."/>
            <person name="Suda W."/>
            <person name="Sakamoto M."/>
            <person name="Iino T."/>
            <person name="Kitahara M."/>
            <person name="Oshida Y."/>
            <person name="Iida T."/>
            <person name="Kudo T."/>
            <person name="Itoh T."/>
            <person name="Ohkuma M."/>
        </authorList>
    </citation>
    <scope>NUCLEOTIDE SEQUENCE [LARGE SCALE GENOMIC DNA]</scope>
    <source>
        <strain evidence="3 4">Hi-2</strain>
    </source>
</reference>
<feature type="compositionally biased region" description="Acidic residues" evidence="1">
    <location>
        <begin position="1055"/>
        <end position="1074"/>
    </location>
</feature>
<proteinExistence type="predicted"/>
<feature type="compositionally biased region" description="Basic and acidic residues" evidence="1">
    <location>
        <begin position="1043"/>
        <end position="1054"/>
    </location>
</feature>
<feature type="domain" description="YhdP central" evidence="2">
    <location>
        <begin position="310"/>
        <end position="827"/>
    </location>
</feature>